<proteinExistence type="predicted"/>
<accession>A0ABQ2G7X7</accession>
<sequence>MGLFLGAAWSDSMRSGNRLTALTAVMVHGAQDTRGNQWAQVAPHCPPVPPDVGGQQFEWQMEYDHGGPDGDTTRPARIQAQREQHAKYGPIGVWAPGAVHAVGQGLDRVKNNTTGTGGSANAARETWTVFSGPSTPGKRARPHDCEQTRSGWSAKGNGEARWLRLWAGFH</sequence>
<organism evidence="2 3">
    <name type="scientific">Deinococcus aerolatus</name>
    <dbReference type="NCBI Taxonomy" id="522487"/>
    <lineage>
        <taxon>Bacteria</taxon>
        <taxon>Thermotogati</taxon>
        <taxon>Deinococcota</taxon>
        <taxon>Deinococci</taxon>
        <taxon>Deinococcales</taxon>
        <taxon>Deinococcaceae</taxon>
        <taxon>Deinococcus</taxon>
    </lineage>
</organism>
<dbReference type="Proteomes" id="UP000639973">
    <property type="component" value="Unassembled WGS sequence"/>
</dbReference>
<dbReference type="EMBL" id="BMOL01000006">
    <property type="protein sequence ID" value="GGL79454.1"/>
    <property type="molecule type" value="Genomic_DNA"/>
</dbReference>
<reference evidence="3" key="1">
    <citation type="journal article" date="2019" name="Int. J. Syst. Evol. Microbiol.">
        <title>The Global Catalogue of Microorganisms (GCM) 10K type strain sequencing project: providing services to taxonomists for standard genome sequencing and annotation.</title>
        <authorList>
            <consortium name="The Broad Institute Genomics Platform"/>
            <consortium name="The Broad Institute Genome Sequencing Center for Infectious Disease"/>
            <person name="Wu L."/>
            <person name="Ma J."/>
        </authorList>
    </citation>
    <scope>NUCLEOTIDE SEQUENCE [LARGE SCALE GENOMIC DNA]</scope>
    <source>
        <strain evidence="3">JCM 15442</strain>
    </source>
</reference>
<evidence type="ECO:0000313" key="3">
    <source>
        <dbReference type="Proteomes" id="UP000639973"/>
    </source>
</evidence>
<name>A0ABQ2G7X7_9DEIO</name>
<keyword evidence="3" id="KW-1185">Reference proteome</keyword>
<comment type="caution">
    <text evidence="2">The sequence shown here is derived from an EMBL/GenBank/DDBJ whole genome shotgun (WGS) entry which is preliminary data.</text>
</comment>
<gene>
    <name evidence="2" type="ORF">GCM10010840_16680</name>
</gene>
<evidence type="ECO:0000256" key="1">
    <source>
        <dbReference type="SAM" id="MobiDB-lite"/>
    </source>
</evidence>
<feature type="region of interest" description="Disordered" evidence="1">
    <location>
        <begin position="130"/>
        <end position="153"/>
    </location>
</feature>
<evidence type="ECO:0000313" key="2">
    <source>
        <dbReference type="EMBL" id="GGL79454.1"/>
    </source>
</evidence>
<protein>
    <submittedName>
        <fullName evidence="2">Uncharacterized protein</fullName>
    </submittedName>
</protein>